<dbReference type="AlphaFoldDB" id="A0A9P6HXT8"/>
<feature type="signal peptide" evidence="1">
    <location>
        <begin position="1"/>
        <end position="19"/>
    </location>
</feature>
<evidence type="ECO:0000313" key="3">
    <source>
        <dbReference type="Proteomes" id="UP000781932"/>
    </source>
</evidence>
<dbReference type="GeneID" id="62166245"/>
<accession>A0A9P6HXT8</accession>
<sequence length="208" mass="23007">MLFMMFFAVLGQPLLGAAASAPPLPDFGKAKLLPTPPFAEWPDAPSTITTVATRTTPIPSPVTTHTYSACGGLVATPRPCASGFVLYIKNYAQCGHVFHMKSDSDKATHVDEHMQPCEKVQWITIDIDDFCDDDCPYRLRCKRWRCCACKVPNKDRYMCAMPSCTHIICDDCRPLPKPALSNKPLLPPPPVPLYDASVGDWVRLPREA</sequence>
<dbReference type="EMBL" id="JAATWM020000040">
    <property type="protein sequence ID" value="KAF9872120.1"/>
    <property type="molecule type" value="Genomic_DNA"/>
</dbReference>
<proteinExistence type="predicted"/>
<evidence type="ECO:0000313" key="2">
    <source>
        <dbReference type="EMBL" id="KAF9872120.1"/>
    </source>
</evidence>
<comment type="caution">
    <text evidence="2">The sequence shown here is derived from an EMBL/GenBank/DDBJ whole genome shotgun (WGS) entry which is preliminary data.</text>
</comment>
<name>A0A9P6HXT8_9PEZI</name>
<keyword evidence="1" id="KW-0732">Signal</keyword>
<organism evidence="2 3">
    <name type="scientific">Colletotrichum karsti</name>
    <dbReference type="NCBI Taxonomy" id="1095194"/>
    <lineage>
        <taxon>Eukaryota</taxon>
        <taxon>Fungi</taxon>
        <taxon>Dikarya</taxon>
        <taxon>Ascomycota</taxon>
        <taxon>Pezizomycotina</taxon>
        <taxon>Sordariomycetes</taxon>
        <taxon>Hypocreomycetidae</taxon>
        <taxon>Glomerellales</taxon>
        <taxon>Glomerellaceae</taxon>
        <taxon>Colletotrichum</taxon>
        <taxon>Colletotrichum boninense species complex</taxon>
    </lineage>
</organism>
<reference evidence="2" key="2">
    <citation type="submission" date="2020-11" db="EMBL/GenBank/DDBJ databases">
        <title>Whole genome sequencing of Colletotrichum sp.</title>
        <authorList>
            <person name="Li H."/>
        </authorList>
    </citation>
    <scope>NUCLEOTIDE SEQUENCE</scope>
    <source>
        <strain evidence="2">CkLH20</strain>
    </source>
</reference>
<dbReference type="RefSeq" id="XP_038741581.1">
    <property type="nucleotide sequence ID" value="XM_038893171.1"/>
</dbReference>
<dbReference type="Proteomes" id="UP000781932">
    <property type="component" value="Unassembled WGS sequence"/>
</dbReference>
<keyword evidence="3" id="KW-1185">Reference proteome</keyword>
<reference evidence="2" key="1">
    <citation type="submission" date="2020-03" db="EMBL/GenBank/DDBJ databases">
        <authorList>
            <person name="He L."/>
        </authorList>
    </citation>
    <scope>NUCLEOTIDE SEQUENCE</scope>
    <source>
        <strain evidence="2">CkLH20</strain>
    </source>
</reference>
<evidence type="ECO:0000256" key="1">
    <source>
        <dbReference type="SAM" id="SignalP"/>
    </source>
</evidence>
<feature type="chain" id="PRO_5040274177" evidence="1">
    <location>
        <begin position="20"/>
        <end position="208"/>
    </location>
</feature>
<protein>
    <submittedName>
        <fullName evidence="2">Uncharacterized protein</fullName>
    </submittedName>
</protein>
<gene>
    <name evidence="2" type="ORF">CkaCkLH20_10457</name>
</gene>